<evidence type="ECO:0000259" key="11">
    <source>
        <dbReference type="PROSITE" id="PS50835"/>
    </source>
</evidence>
<dbReference type="InterPro" id="IPR013783">
    <property type="entry name" value="Ig-like_fold"/>
</dbReference>
<dbReference type="InterPro" id="IPR036179">
    <property type="entry name" value="Ig-like_dom_sf"/>
</dbReference>
<protein>
    <submittedName>
        <fullName evidence="13">Cell surface glycoprotein CD200 receptor 1-like</fullName>
    </submittedName>
</protein>
<dbReference type="PANTHER" id="PTHR21462">
    <property type="entry name" value="CELL SURFACE GLYCOPROTEIN OX2 RECEPTOR PRECURSOR"/>
    <property type="match status" value="1"/>
</dbReference>
<dbReference type="PANTHER" id="PTHR21462:SF2">
    <property type="entry name" value="CELL SURFACE GLYCOPROTEIN CD200 RECEPTOR 2"/>
    <property type="match status" value="1"/>
</dbReference>
<dbReference type="GO" id="GO:0009897">
    <property type="term" value="C:external side of plasma membrane"/>
    <property type="evidence" value="ECO:0007669"/>
    <property type="project" value="TreeGrafter"/>
</dbReference>
<comment type="subcellular location">
    <subcellularLocation>
        <location evidence="1">Membrane</location>
        <topology evidence="1">Single-pass type I membrane protein</topology>
    </subcellularLocation>
</comment>
<dbReference type="InterPro" id="IPR040012">
    <property type="entry name" value="CD200R"/>
</dbReference>
<reference evidence="13" key="1">
    <citation type="submission" date="2025-08" db="UniProtKB">
        <authorList>
            <consortium name="RefSeq"/>
        </authorList>
    </citation>
    <scope>IDENTIFICATION</scope>
    <source>
        <tissue evidence="13">Spleen</tissue>
    </source>
</reference>
<evidence type="ECO:0000313" key="13">
    <source>
        <dbReference type="RefSeq" id="XP_006864269.1"/>
    </source>
</evidence>
<feature type="region of interest" description="Disordered" evidence="10">
    <location>
        <begin position="197"/>
        <end position="224"/>
    </location>
</feature>
<dbReference type="PROSITE" id="PS50835">
    <property type="entry name" value="IG_LIKE"/>
    <property type="match status" value="1"/>
</dbReference>
<accession>A0A9B0WNL7</accession>
<evidence type="ECO:0000256" key="8">
    <source>
        <dbReference type="ARBA" id="ARBA00023170"/>
    </source>
</evidence>
<comment type="similarity">
    <text evidence="2">Belongs to the CD200R family.</text>
</comment>
<evidence type="ECO:0000256" key="1">
    <source>
        <dbReference type="ARBA" id="ARBA00004479"/>
    </source>
</evidence>
<gene>
    <name evidence="13" type="primary">LOC102814831</name>
</gene>
<sequence>MVSWKITHRNQTNCLKAYRRDRDETVDTNCTDTGVTWASRPDQNPALLIDPVTFMHEGIYSCEMVTTKANFQHDYHLHVPVPLEVSIFQNDTRTVVCKAVSGKPAAWITWTPEGKCVTEQENQKNGGVFVQSTCYWEKDNVSTVTCSVFHWTGIKSLSLELNPGSTISSFVGGNQTVQGNSTPSVYALTANSFVDGKSMIRNNSRPPTSGTQVQRGMEGSSMYSPDKAIPVHLRTVQQRRQLRAYSIQHYHQLGNEYICLPAW</sequence>
<feature type="compositionally biased region" description="Polar residues" evidence="10">
    <location>
        <begin position="200"/>
        <end position="214"/>
    </location>
</feature>
<evidence type="ECO:0000256" key="10">
    <source>
        <dbReference type="SAM" id="MobiDB-lite"/>
    </source>
</evidence>
<evidence type="ECO:0000256" key="4">
    <source>
        <dbReference type="ARBA" id="ARBA00022729"/>
    </source>
</evidence>
<dbReference type="GO" id="GO:0150077">
    <property type="term" value="P:regulation of neuroinflammatory response"/>
    <property type="evidence" value="ECO:0007669"/>
    <property type="project" value="InterPro"/>
</dbReference>
<evidence type="ECO:0000256" key="3">
    <source>
        <dbReference type="ARBA" id="ARBA00022692"/>
    </source>
</evidence>
<dbReference type="GO" id="GO:0038023">
    <property type="term" value="F:signaling receptor activity"/>
    <property type="evidence" value="ECO:0007669"/>
    <property type="project" value="InterPro"/>
</dbReference>
<organism evidence="12 13">
    <name type="scientific">Chrysochloris asiatica</name>
    <name type="common">Cape golden mole</name>
    <dbReference type="NCBI Taxonomy" id="185453"/>
    <lineage>
        <taxon>Eukaryota</taxon>
        <taxon>Metazoa</taxon>
        <taxon>Chordata</taxon>
        <taxon>Craniata</taxon>
        <taxon>Vertebrata</taxon>
        <taxon>Euteleostomi</taxon>
        <taxon>Mammalia</taxon>
        <taxon>Eutheria</taxon>
        <taxon>Afrotheria</taxon>
        <taxon>Chrysochloridae</taxon>
        <taxon>Chrysochlorinae</taxon>
        <taxon>Chrysochloris</taxon>
    </lineage>
</organism>
<keyword evidence="3" id="KW-0812">Transmembrane</keyword>
<evidence type="ECO:0000256" key="6">
    <source>
        <dbReference type="ARBA" id="ARBA00023136"/>
    </source>
</evidence>
<evidence type="ECO:0000256" key="5">
    <source>
        <dbReference type="ARBA" id="ARBA00022989"/>
    </source>
</evidence>
<keyword evidence="9" id="KW-0325">Glycoprotein</keyword>
<keyword evidence="8" id="KW-0675">Receptor</keyword>
<evidence type="ECO:0000313" key="12">
    <source>
        <dbReference type="Proteomes" id="UP000504623"/>
    </source>
</evidence>
<proteinExistence type="inferred from homology"/>
<dbReference type="FunFam" id="2.60.40.10:FF:000584">
    <property type="entry name" value="Cell surface glycoprotein CD200 receptor 1"/>
    <property type="match status" value="1"/>
</dbReference>
<dbReference type="InterPro" id="IPR013162">
    <property type="entry name" value="CD80_C2-set"/>
</dbReference>
<evidence type="ECO:0000256" key="7">
    <source>
        <dbReference type="ARBA" id="ARBA00023157"/>
    </source>
</evidence>
<keyword evidence="5" id="KW-1133">Transmembrane helix</keyword>
<dbReference type="Gene3D" id="2.60.40.10">
    <property type="entry name" value="Immunoglobulins"/>
    <property type="match status" value="2"/>
</dbReference>
<evidence type="ECO:0000256" key="9">
    <source>
        <dbReference type="ARBA" id="ARBA00023180"/>
    </source>
</evidence>
<evidence type="ECO:0000256" key="2">
    <source>
        <dbReference type="ARBA" id="ARBA00008215"/>
    </source>
</evidence>
<dbReference type="Proteomes" id="UP000504623">
    <property type="component" value="Unplaced"/>
</dbReference>
<dbReference type="SUPFAM" id="SSF48726">
    <property type="entry name" value="Immunoglobulin"/>
    <property type="match status" value="1"/>
</dbReference>
<dbReference type="Pfam" id="PF08205">
    <property type="entry name" value="C2-set_2"/>
    <property type="match status" value="1"/>
</dbReference>
<keyword evidence="7" id="KW-1015">Disulfide bond</keyword>
<dbReference type="GeneID" id="102814831"/>
<keyword evidence="12" id="KW-1185">Reference proteome</keyword>
<dbReference type="OrthoDB" id="8915654at2759"/>
<dbReference type="AlphaFoldDB" id="A0A9B0WNL7"/>
<dbReference type="RefSeq" id="XP_006864269.1">
    <property type="nucleotide sequence ID" value="XM_006864207.1"/>
</dbReference>
<keyword evidence="6" id="KW-0472">Membrane</keyword>
<dbReference type="InterPro" id="IPR007110">
    <property type="entry name" value="Ig-like_dom"/>
</dbReference>
<feature type="domain" description="Ig-like" evidence="11">
    <location>
        <begin position="80"/>
        <end position="162"/>
    </location>
</feature>
<keyword evidence="4" id="KW-0732">Signal</keyword>
<name>A0A9B0WNL7_CHRAS</name>